<accession>A0A0D2CGD6</accession>
<protein>
    <submittedName>
        <fullName evidence="2">Uncharacterized protein</fullName>
    </submittedName>
</protein>
<dbReference type="OrthoDB" id="4135854at2759"/>
<dbReference type="HOGENOM" id="CLU_048604_0_0_1"/>
<evidence type="ECO:0000313" key="3">
    <source>
        <dbReference type="Proteomes" id="UP000054466"/>
    </source>
</evidence>
<dbReference type="PANTHER" id="PTHR37540">
    <property type="entry name" value="TRANSCRIPTION FACTOR (ACR-2), PUTATIVE-RELATED-RELATED"/>
    <property type="match status" value="1"/>
</dbReference>
<name>A0A0D2CGD6_9EURO</name>
<proteinExistence type="predicted"/>
<reference evidence="2 3" key="1">
    <citation type="submission" date="2015-01" db="EMBL/GenBank/DDBJ databases">
        <title>The Genome Sequence of Cladophialophora immunda CBS83496.</title>
        <authorList>
            <consortium name="The Broad Institute Genomics Platform"/>
            <person name="Cuomo C."/>
            <person name="de Hoog S."/>
            <person name="Gorbushina A."/>
            <person name="Stielow B."/>
            <person name="Teixiera M."/>
            <person name="Abouelleil A."/>
            <person name="Chapman S.B."/>
            <person name="Priest M."/>
            <person name="Young S.K."/>
            <person name="Wortman J."/>
            <person name="Nusbaum C."/>
            <person name="Birren B."/>
        </authorList>
    </citation>
    <scope>NUCLEOTIDE SEQUENCE [LARGE SCALE GENOMIC DNA]</scope>
    <source>
        <strain evidence="2 3">CBS 83496</strain>
    </source>
</reference>
<feature type="region of interest" description="Disordered" evidence="1">
    <location>
        <begin position="1"/>
        <end position="22"/>
    </location>
</feature>
<organism evidence="2 3">
    <name type="scientific">Cladophialophora immunda</name>
    <dbReference type="NCBI Taxonomy" id="569365"/>
    <lineage>
        <taxon>Eukaryota</taxon>
        <taxon>Fungi</taxon>
        <taxon>Dikarya</taxon>
        <taxon>Ascomycota</taxon>
        <taxon>Pezizomycotina</taxon>
        <taxon>Eurotiomycetes</taxon>
        <taxon>Chaetothyriomycetidae</taxon>
        <taxon>Chaetothyriales</taxon>
        <taxon>Herpotrichiellaceae</taxon>
        <taxon>Cladophialophora</taxon>
    </lineage>
</organism>
<evidence type="ECO:0000313" key="2">
    <source>
        <dbReference type="EMBL" id="KIW30188.1"/>
    </source>
</evidence>
<evidence type="ECO:0000256" key="1">
    <source>
        <dbReference type="SAM" id="MobiDB-lite"/>
    </source>
</evidence>
<dbReference type="PANTHER" id="PTHR37540:SF5">
    <property type="entry name" value="TRANSCRIPTION FACTOR DOMAIN-CONTAINING PROTEIN"/>
    <property type="match status" value="1"/>
</dbReference>
<dbReference type="EMBL" id="KN847042">
    <property type="protein sequence ID" value="KIW30188.1"/>
    <property type="molecule type" value="Genomic_DNA"/>
</dbReference>
<dbReference type="GeneID" id="27345143"/>
<sequence length="455" mass="51488">MAAHKSLPRLHFVDENDPEKRHKSRAHLARELHRIKRQRRKGDHSTLAISHADLRFDQFKWPVDVVVKAACPPTVDLPLHLLVTPSDRCLFHHYTTVMPELYRARWKHMGDANAVRDLFQLYCRDEVSFRAILFDAATHRSALQGIPAPLEYENRLVRSVRSNLPTLNTGVILGTALLCSLKCMAGSDGTSHWQAFREMIALHGGLSSFKGDYLMFTKLVWTFVALPGPLTGFDFAPDLEVGLKDLSDLLRSRQKALVDLLPTSEVEMDRLSDLRRIKVFQASTLKGLLQKPTSEYPTERSCRLAVLLFLTSALRSHGDFDPATDSCIEAISQHLEEARDDASISPVHLLWFLIRLSVSASIGERYAQVWIGVIRMLAAFHRLAPSVQNNAERLLFTSLEMPEMFEQIPAGWGVDGELRVDADPVRRDVHDRSVPAECYCELLWFTAPPDEQLPS</sequence>
<dbReference type="VEuPathDB" id="FungiDB:PV07_05949"/>
<gene>
    <name evidence="2" type="ORF">PV07_05949</name>
</gene>
<dbReference type="AlphaFoldDB" id="A0A0D2CGD6"/>
<keyword evidence="3" id="KW-1185">Reference proteome</keyword>
<dbReference type="STRING" id="569365.A0A0D2CGD6"/>
<feature type="compositionally biased region" description="Basic and acidic residues" evidence="1">
    <location>
        <begin position="11"/>
        <end position="20"/>
    </location>
</feature>
<dbReference type="RefSeq" id="XP_016250404.1">
    <property type="nucleotide sequence ID" value="XM_016392885.1"/>
</dbReference>
<dbReference type="Proteomes" id="UP000054466">
    <property type="component" value="Unassembled WGS sequence"/>
</dbReference>